<evidence type="ECO:0000256" key="4">
    <source>
        <dbReference type="ARBA" id="ARBA00023014"/>
    </source>
</evidence>
<comment type="similarity">
    <text evidence="1">Belongs to the IlvD/Edd family.</text>
</comment>
<organism evidence="9 10">
    <name type="scientific">Ottowia thiooxydans</name>
    <dbReference type="NCBI Taxonomy" id="219182"/>
    <lineage>
        <taxon>Bacteria</taxon>
        <taxon>Pseudomonadati</taxon>
        <taxon>Pseudomonadota</taxon>
        <taxon>Betaproteobacteria</taxon>
        <taxon>Burkholderiales</taxon>
        <taxon>Comamonadaceae</taxon>
        <taxon>Ottowia</taxon>
    </lineage>
</organism>
<evidence type="ECO:0000259" key="7">
    <source>
        <dbReference type="Pfam" id="PF00920"/>
    </source>
</evidence>
<gene>
    <name evidence="9" type="ORF">ABIE13_002116</name>
</gene>
<dbReference type="PANTHER" id="PTHR43183:SF1">
    <property type="entry name" value="HYPOTHETICAL DIHYDROXY-ACID DEHYDRATASE (EUROFUNG)-RELATED"/>
    <property type="match status" value="1"/>
</dbReference>
<accession>A0ABV2Q8P0</accession>
<keyword evidence="5 9" id="KW-0456">Lyase</keyword>
<evidence type="ECO:0000259" key="8">
    <source>
        <dbReference type="Pfam" id="PF24877"/>
    </source>
</evidence>
<evidence type="ECO:0000313" key="9">
    <source>
        <dbReference type="EMBL" id="MET4577005.1"/>
    </source>
</evidence>
<dbReference type="InterPro" id="IPR056740">
    <property type="entry name" value="ILV_EDD_C"/>
</dbReference>
<evidence type="ECO:0000256" key="1">
    <source>
        <dbReference type="ARBA" id="ARBA00006486"/>
    </source>
</evidence>
<dbReference type="EC" id="4.2.1.9" evidence="9"/>
<dbReference type="PANTHER" id="PTHR43183">
    <property type="entry name" value="HYPOTHETICAL DIHYDROXYACID DEHYDRATASE (EUROFUNG)-RELATED"/>
    <property type="match status" value="1"/>
</dbReference>
<comment type="caution">
    <text evidence="9">The sequence shown here is derived from an EMBL/GenBank/DDBJ whole genome shotgun (WGS) entry which is preliminary data.</text>
</comment>
<dbReference type="GO" id="GO:0004160">
    <property type="term" value="F:dihydroxy-acid dehydratase activity"/>
    <property type="evidence" value="ECO:0007669"/>
    <property type="project" value="UniProtKB-EC"/>
</dbReference>
<evidence type="ECO:0000313" key="10">
    <source>
        <dbReference type="Proteomes" id="UP001549320"/>
    </source>
</evidence>
<dbReference type="PROSITE" id="PS00886">
    <property type="entry name" value="ILVD_EDD_1"/>
    <property type="match status" value="1"/>
</dbReference>
<keyword evidence="4" id="KW-0411">Iron-sulfur</keyword>
<reference evidence="9 10" key="1">
    <citation type="submission" date="2024-06" db="EMBL/GenBank/DDBJ databases">
        <title>Sorghum-associated microbial communities from plants grown in Nebraska, USA.</title>
        <authorList>
            <person name="Schachtman D."/>
        </authorList>
    </citation>
    <scope>NUCLEOTIDE SEQUENCE [LARGE SCALE GENOMIC DNA]</scope>
    <source>
        <strain evidence="9 10">2709</strain>
    </source>
</reference>
<keyword evidence="10" id="KW-1185">Reference proteome</keyword>
<evidence type="ECO:0000256" key="2">
    <source>
        <dbReference type="ARBA" id="ARBA00022723"/>
    </source>
</evidence>
<evidence type="ECO:0000256" key="3">
    <source>
        <dbReference type="ARBA" id="ARBA00023004"/>
    </source>
</evidence>
<dbReference type="Proteomes" id="UP001549320">
    <property type="component" value="Unassembled WGS sequence"/>
</dbReference>
<name>A0ABV2Q8P0_9BURK</name>
<sequence length="597" mass="63231">MTKSSKPASDVTTTHDLAPKGADQGISKGLTNYGDRGFSLFLRKAFIKGAGYSDATLDRPVVGIVNTGSAYNPCHGNAPQLIEAVKRGVMLAGGLPMDFPTISIHESFSAPTSMYLRNLMSMDTEEMIRAQPMDAVVLIGGCDKTVPAQLMGAASAGLPAIQLITGSMLTGSHRSERVGACTDCRRYWGKFRAEEIDAEEIADVNNQLVASVGTCSVMGTASTMACIAEALGMTVPGGASPPAVTADRIRVAEQTGTEAVRIARERLTIDKILTPAAFENAMRVLLAIGGSTNGIVHLAAIAGRMGLEIDLKALDHMGRDTPVLLDLKPSGDHYMEDFHHAGGMATLLRELKPLLNLDALTVTGRTLGEEIEAAGPGFAQTVVRTRDNPIYPQGGIAVLQGNLAPGGAIIKQSAADPRLMEHEGRAVVFENAEDLANRIDSDDLDVTADDILVLKNIGPKGAPGMPEAGYIPIPRKLARAGVKDIVRISDGRMSGTAFGTIVLHVTPESAVGGPLAFVRNGDRITLSVARRELRLHVSDEELAMRAAETPIVVPTADRGYRKLFLTTVTQADQGVDFDFLRAAHMLGKVPRADSDAD</sequence>
<dbReference type="InterPro" id="IPR052352">
    <property type="entry name" value="Sugar_Degrad_Dehydratases"/>
</dbReference>
<keyword evidence="2" id="KW-0479">Metal-binding</keyword>
<dbReference type="EMBL" id="JBEPSH010000004">
    <property type="protein sequence ID" value="MET4577005.1"/>
    <property type="molecule type" value="Genomic_DNA"/>
</dbReference>
<dbReference type="Pfam" id="PF00920">
    <property type="entry name" value="ILVD_EDD_N"/>
    <property type="match status" value="1"/>
</dbReference>
<protein>
    <submittedName>
        <fullName evidence="9">Dihydroxy-acid dehydratase</fullName>
        <ecNumber evidence="9">4.2.1.9</ecNumber>
    </submittedName>
</protein>
<dbReference type="SUPFAM" id="SSF143975">
    <property type="entry name" value="IlvD/EDD N-terminal domain-like"/>
    <property type="match status" value="1"/>
</dbReference>
<dbReference type="InterPro" id="IPR042096">
    <property type="entry name" value="Dihydro-acid_dehy_C"/>
</dbReference>
<dbReference type="InterPro" id="IPR000581">
    <property type="entry name" value="ILV_EDD_N"/>
</dbReference>
<dbReference type="InterPro" id="IPR020558">
    <property type="entry name" value="DiOHA_6PGluconate_deHydtase_CS"/>
</dbReference>
<proteinExistence type="inferred from homology"/>
<dbReference type="Gene3D" id="3.50.30.80">
    <property type="entry name" value="IlvD/EDD C-terminal domain-like"/>
    <property type="match status" value="1"/>
</dbReference>
<dbReference type="Pfam" id="PF24877">
    <property type="entry name" value="ILV_EDD_C"/>
    <property type="match status" value="1"/>
</dbReference>
<feature type="domain" description="Dihydroxy-acid/6-phosphogluconate dehydratase C-terminal" evidence="8">
    <location>
        <begin position="382"/>
        <end position="574"/>
    </location>
</feature>
<feature type="region of interest" description="Disordered" evidence="6">
    <location>
        <begin position="1"/>
        <end position="26"/>
    </location>
</feature>
<keyword evidence="3" id="KW-0408">Iron</keyword>
<dbReference type="SUPFAM" id="SSF52016">
    <property type="entry name" value="LeuD/IlvD-like"/>
    <property type="match status" value="1"/>
</dbReference>
<evidence type="ECO:0000256" key="5">
    <source>
        <dbReference type="ARBA" id="ARBA00023239"/>
    </source>
</evidence>
<evidence type="ECO:0000256" key="6">
    <source>
        <dbReference type="SAM" id="MobiDB-lite"/>
    </source>
</evidence>
<feature type="compositionally biased region" description="Polar residues" evidence="6">
    <location>
        <begin position="1"/>
        <end position="15"/>
    </location>
</feature>
<dbReference type="InterPro" id="IPR037237">
    <property type="entry name" value="IlvD/EDD_N"/>
</dbReference>
<dbReference type="NCBIfam" id="NF004784">
    <property type="entry name" value="PRK06131.1"/>
    <property type="match status" value="1"/>
</dbReference>
<feature type="domain" description="Dihydroxy-acid/6-phosphogluconate dehydratase N-terminal" evidence="7">
    <location>
        <begin position="59"/>
        <end position="369"/>
    </location>
</feature>
<dbReference type="RefSeq" id="WP_354443064.1">
    <property type="nucleotide sequence ID" value="NZ_JBEPSH010000004.1"/>
</dbReference>